<dbReference type="InterPro" id="IPR023753">
    <property type="entry name" value="FAD/NAD-binding_dom"/>
</dbReference>
<dbReference type="PRINTS" id="PR00368">
    <property type="entry name" value="FADPNR"/>
</dbReference>
<organism evidence="4 5">
    <name type="scientific">Flavobacterium profundi</name>
    <dbReference type="NCBI Taxonomy" id="1774945"/>
    <lineage>
        <taxon>Bacteria</taxon>
        <taxon>Pseudomonadati</taxon>
        <taxon>Bacteroidota</taxon>
        <taxon>Flavobacteriia</taxon>
        <taxon>Flavobacteriales</taxon>
        <taxon>Flavobacteriaceae</taxon>
        <taxon>Flavobacterium</taxon>
    </lineage>
</organism>
<evidence type="ECO:0000313" key="4">
    <source>
        <dbReference type="EMBL" id="MVO07986.1"/>
    </source>
</evidence>
<keyword evidence="5" id="KW-1185">Reference proteome</keyword>
<keyword evidence="2" id="KW-0560">Oxidoreductase</keyword>
<gene>
    <name evidence="4" type="ORF">GOQ30_02250</name>
</gene>
<accession>A0A6I4IRJ9</accession>
<dbReference type="PANTHER" id="PTHR48105">
    <property type="entry name" value="THIOREDOXIN REDUCTASE 1-RELATED-RELATED"/>
    <property type="match status" value="1"/>
</dbReference>
<dbReference type="Proteomes" id="UP000431264">
    <property type="component" value="Unassembled WGS sequence"/>
</dbReference>
<dbReference type="InterPro" id="IPR050097">
    <property type="entry name" value="Ferredoxin-NADP_redctase_2"/>
</dbReference>
<dbReference type="Gene3D" id="3.50.50.60">
    <property type="entry name" value="FAD/NAD(P)-binding domain"/>
    <property type="match status" value="2"/>
</dbReference>
<evidence type="ECO:0000259" key="3">
    <source>
        <dbReference type="Pfam" id="PF07992"/>
    </source>
</evidence>
<dbReference type="OrthoDB" id="9806179at2"/>
<dbReference type="Pfam" id="PF07992">
    <property type="entry name" value="Pyr_redox_2"/>
    <property type="match status" value="1"/>
</dbReference>
<protein>
    <submittedName>
        <fullName evidence="4">NAD(P)/FAD-dependent oxidoreductase</fullName>
    </submittedName>
</protein>
<sequence length="302" mass="33284">MKDEIKYDVILIGGSYAGLSAAMALGRSLRKVLIIDSGLPCNRQTPHSHNFITLDGEKPANITTKAKDQVLHYNTVSFYEGIAVKGEKKENCFSILTDKSDVFYAKKIIFATGIKDVFPAVKGFSDCWGISVVHCPYCHGYEIRDKKTAILAQGEKAFHLASLVNNLTQDITLITSDSHLFTNEQLQKLENHTIRVIDKKIIEVIHEKGYVSQLVFNDGSRENFEAVYAAIPFQQHCTIPVELGCAITETGHLKVDAFQKTTVSGIYACGDTSSLIRSVANAVATGNICGAMVNMELIKEEF</sequence>
<evidence type="ECO:0000313" key="5">
    <source>
        <dbReference type="Proteomes" id="UP000431264"/>
    </source>
</evidence>
<proteinExistence type="predicted"/>
<dbReference type="PRINTS" id="PR00469">
    <property type="entry name" value="PNDRDTASEII"/>
</dbReference>
<dbReference type="AlphaFoldDB" id="A0A6I4IRJ9"/>
<dbReference type="EMBL" id="WQLW01000001">
    <property type="protein sequence ID" value="MVO07986.1"/>
    <property type="molecule type" value="Genomic_DNA"/>
</dbReference>
<dbReference type="InterPro" id="IPR036188">
    <property type="entry name" value="FAD/NAD-bd_sf"/>
</dbReference>
<dbReference type="SUPFAM" id="SSF51905">
    <property type="entry name" value="FAD/NAD(P)-binding domain"/>
    <property type="match status" value="1"/>
</dbReference>
<feature type="domain" description="FAD/NAD(P)-binding" evidence="3">
    <location>
        <begin position="7"/>
        <end position="286"/>
    </location>
</feature>
<dbReference type="GO" id="GO:0016491">
    <property type="term" value="F:oxidoreductase activity"/>
    <property type="evidence" value="ECO:0007669"/>
    <property type="project" value="UniProtKB-KW"/>
</dbReference>
<dbReference type="RefSeq" id="WP_140996373.1">
    <property type="nucleotide sequence ID" value="NZ_VDCZ01000001.1"/>
</dbReference>
<reference evidence="5" key="1">
    <citation type="submission" date="2019-05" db="EMBL/GenBank/DDBJ databases">
        <title>Flavobacterium profundi sp. nov., isolated from a deep-sea seamount.</title>
        <authorList>
            <person name="Zhang D.-C."/>
        </authorList>
    </citation>
    <scope>NUCLEOTIDE SEQUENCE [LARGE SCALE GENOMIC DNA]</scope>
    <source>
        <strain evidence="5">TP390</strain>
    </source>
</reference>
<evidence type="ECO:0000256" key="1">
    <source>
        <dbReference type="ARBA" id="ARBA00022630"/>
    </source>
</evidence>
<name>A0A6I4IRJ9_9FLAO</name>
<evidence type="ECO:0000256" key="2">
    <source>
        <dbReference type="ARBA" id="ARBA00023002"/>
    </source>
</evidence>
<keyword evidence="1" id="KW-0285">Flavoprotein</keyword>
<comment type="caution">
    <text evidence="4">The sequence shown here is derived from an EMBL/GenBank/DDBJ whole genome shotgun (WGS) entry which is preliminary data.</text>
</comment>